<protein>
    <recommendedName>
        <fullName evidence="9">G-protein coupled receptors family 1 profile domain-containing protein</fullName>
    </recommendedName>
</protein>
<evidence type="ECO:0000256" key="7">
    <source>
        <dbReference type="ARBA" id="ARBA00023224"/>
    </source>
</evidence>
<dbReference type="Pfam" id="PF00001">
    <property type="entry name" value="7tm_1"/>
    <property type="match status" value="1"/>
</dbReference>
<dbReference type="GeneID" id="119727094"/>
<keyword evidence="2 8" id="KW-0812">Transmembrane</keyword>
<keyword evidence="3 8" id="KW-1133">Transmembrane helix</keyword>
<dbReference type="SUPFAM" id="SSF81321">
    <property type="entry name" value="Family A G protein-coupled receptor-like"/>
    <property type="match status" value="1"/>
</dbReference>
<evidence type="ECO:0000256" key="5">
    <source>
        <dbReference type="ARBA" id="ARBA00023136"/>
    </source>
</evidence>
<dbReference type="EnsemblMetazoa" id="XM_038198990.1">
    <property type="protein sequence ID" value="XP_038054918.1"/>
    <property type="gene ID" value="LOC119727130"/>
</dbReference>
<dbReference type="RefSeq" id="XP_038054918.1">
    <property type="nucleotide sequence ID" value="XM_038198990.1"/>
</dbReference>
<feature type="transmembrane region" description="Helical" evidence="8">
    <location>
        <begin position="188"/>
        <end position="209"/>
    </location>
</feature>
<keyword evidence="5 8" id="KW-0472">Membrane</keyword>
<evidence type="ECO:0000256" key="2">
    <source>
        <dbReference type="ARBA" id="ARBA00022692"/>
    </source>
</evidence>
<evidence type="ECO:0000256" key="8">
    <source>
        <dbReference type="SAM" id="Phobius"/>
    </source>
</evidence>
<dbReference type="GO" id="GO:0008188">
    <property type="term" value="F:neuropeptide receptor activity"/>
    <property type="evidence" value="ECO:0007669"/>
    <property type="project" value="TreeGrafter"/>
</dbReference>
<feature type="transmembrane region" description="Helical" evidence="8">
    <location>
        <begin position="238"/>
        <end position="263"/>
    </location>
</feature>
<evidence type="ECO:0000256" key="1">
    <source>
        <dbReference type="ARBA" id="ARBA00004141"/>
    </source>
</evidence>
<evidence type="ECO:0000313" key="10">
    <source>
        <dbReference type="EnsemblMetazoa" id="XP_038054918.1"/>
    </source>
</evidence>
<keyword evidence="4" id="KW-0297">G-protein coupled receptor</keyword>
<feature type="domain" description="G-protein coupled receptors family 1 profile" evidence="9">
    <location>
        <begin position="41"/>
        <end position="298"/>
    </location>
</feature>
<dbReference type="InterPro" id="IPR000276">
    <property type="entry name" value="GPCR_Rhodpsn"/>
</dbReference>
<dbReference type="GO" id="GO:0005886">
    <property type="term" value="C:plasma membrane"/>
    <property type="evidence" value="ECO:0007669"/>
    <property type="project" value="TreeGrafter"/>
</dbReference>
<name>A0A913ZT36_PATMI</name>
<dbReference type="RefSeq" id="XP_038054888.1">
    <property type="nucleotide sequence ID" value="XM_038198960.1"/>
</dbReference>
<evidence type="ECO:0000259" key="9">
    <source>
        <dbReference type="PROSITE" id="PS50262"/>
    </source>
</evidence>
<dbReference type="PRINTS" id="PR00237">
    <property type="entry name" value="GPCRRHODOPSN"/>
</dbReference>
<feature type="transmembrane region" description="Helical" evidence="8">
    <location>
        <begin position="62"/>
        <end position="82"/>
    </location>
</feature>
<evidence type="ECO:0000256" key="4">
    <source>
        <dbReference type="ARBA" id="ARBA00023040"/>
    </source>
</evidence>
<accession>A0A913ZT36</accession>
<dbReference type="Proteomes" id="UP000887568">
    <property type="component" value="Unplaced"/>
</dbReference>
<dbReference type="PROSITE" id="PS50262">
    <property type="entry name" value="G_PROTEIN_RECEP_F1_2"/>
    <property type="match status" value="1"/>
</dbReference>
<evidence type="ECO:0000313" key="11">
    <source>
        <dbReference type="Proteomes" id="UP000887568"/>
    </source>
</evidence>
<feature type="transmembrane region" description="Helical" evidence="8">
    <location>
        <begin position="141"/>
        <end position="162"/>
    </location>
</feature>
<keyword evidence="11" id="KW-1185">Reference proteome</keyword>
<keyword evidence="7" id="KW-0807">Transducer</keyword>
<keyword evidence="6" id="KW-0675">Receptor</keyword>
<dbReference type="PANTHER" id="PTHR45695:SF26">
    <property type="entry name" value="NEUROPEPTIDE CCHAMIDE-1 RECEPTOR"/>
    <property type="match status" value="1"/>
</dbReference>
<dbReference type="Gene3D" id="1.20.1070.10">
    <property type="entry name" value="Rhodopsin 7-helix transmembrane proteins"/>
    <property type="match status" value="1"/>
</dbReference>
<dbReference type="PANTHER" id="PTHR45695">
    <property type="entry name" value="LEUCOKININ RECEPTOR-RELATED"/>
    <property type="match status" value="1"/>
</dbReference>
<feature type="transmembrane region" description="Helical" evidence="8">
    <location>
        <begin position="102"/>
        <end position="120"/>
    </location>
</feature>
<sequence length="346" mass="39300">MSYSYFTNGTEELAMGEDLDQNVINAIGVIMLILTVVGFVGNSCIIFIVLVNRSMRNRPNALVASLAVGDLLLLFFCIPLRLYQMIYFRWPFGNLMCKLSQGSVIASQSVSIFSMVALSHDRYRAIVTPMNYPRSRGSGRTFVTISVIWFLGIVASCPIVIFSHVRGNEFFSWCNYISHTSLEGKLHAIFRGLLLFIIPLVIINGYYCLVSRKLIMSTRALPGEVHDKRSQISSRKRLAYLVLAIVILFTVCWLPFFIFELLFQINDTILNNSNALTYLRLLSEVLTYSNSCINPILITVVSSTYRKYFCNYLFCRCFRKAKFTRPRASIVSSKASSARTRITEFA</sequence>
<dbReference type="OMA" id="SADXMKI"/>
<reference evidence="10" key="1">
    <citation type="submission" date="2022-11" db="UniProtKB">
        <authorList>
            <consortium name="EnsemblMetazoa"/>
        </authorList>
    </citation>
    <scope>IDENTIFICATION</scope>
</reference>
<proteinExistence type="predicted"/>
<dbReference type="GeneID" id="119727130"/>
<dbReference type="OrthoDB" id="10049706at2759"/>
<feature type="transmembrane region" description="Helical" evidence="8">
    <location>
        <begin position="23"/>
        <end position="50"/>
    </location>
</feature>
<organism evidence="10 11">
    <name type="scientific">Patiria miniata</name>
    <name type="common">Bat star</name>
    <name type="synonym">Asterina miniata</name>
    <dbReference type="NCBI Taxonomy" id="46514"/>
    <lineage>
        <taxon>Eukaryota</taxon>
        <taxon>Metazoa</taxon>
        <taxon>Echinodermata</taxon>
        <taxon>Eleutherozoa</taxon>
        <taxon>Asterozoa</taxon>
        <taxon>Asteroidea</taxon>
        <taxon>Valvatacea</taxon>
        <taxon>Valvatida</taxon>
        <taxon>Asterinidae</taxon>
        <taxon>Patiria</taxon>
    </lineage>
</organism>
<evidence type="ECO:0000256" key="6">
    <source>
        <dbReference type="ARBA" id="ARBA00023170"/>
    </source>
</evidence>
<dbReference type="EnsemblMetazoa" id="XM_038198960.1">
    <property type="protein sequence ID" value="XP_038054888.1"/>
    <property type="gene ID" value="LOC119727094"/>
</dbReference>
<dbReference type="InterPro" id="IPR017452">
    <property type="entry name" value="GPCR_Rhodpsn_7TM"/>
</dbReference>
<dbReference type="AlphaFoldDB" id="A0A913ZT36"/>
<comment type="subcellular location">
    <subcellularLocation>
        <location evidence="1">Membrane</location>
        <topology evidence="1">Multi-pass membrane protein</topology>
    </subcellularLocation>
</comment>
<evidence type="ECO:0000256" key="3">
    <source>
        <dbReference type="ARBA" id="ARBA00022989"/>
    </source>
</evidence>